<organism evidence="4 5">
    <name type="scientific">Pediococcus pentosaceus</name>
    <dbReference type="NCBI Taxonomy" id="1255"/>
    <lineage>
        <taxon>Bacteria</taxon>
        <taxon>Bacillati</taxon>
        <taxon>Bacillota</taxon>
        <taxon>Bacilli</taxon>
        <taxon>Lactobacillales</taxon>
        <taxon>Lactobacillaceae</taxon>
        <taxon>Pediococcus</taxon>
    </lineage>
</organism>
<dbReference type="Pfam" id="PF00759">
    <property type="entry name" value="Glyco_hydro_9"/>
    <property type="match status" value="1"/>
</dbReference>
<gene>
    <name evidence="4" type="ORF">S100892_01670</name>
</gene>
<sequence length="454" mass="52305">MKNDGETVFTSKISNVKTNVGEYNIADFSNFKMNGTYHIKIGNLETENFKITNDKELWMGSSVKALNFIFSERCGYPVPNIHGVCHEDVVALHKGTKMIFNGGWHDAGDLSQQLIQTAEVTQSIFELAEQYKNIDQTLFDRFIEEGKWGIDFILKTDFGEGYHATSAGVSRWTDNLQGNMDDASARVHNTPYENYILSGVFMRISEVIGAKDSMYNTLIRRAEKYYRFAEHEFSKLGFKTTPIMWEHTLNTSKATYLATMVWSGTLVNRVLKDQKIEQNIKSRMRQLILCQETDGIKLDNYHILKGMFYRDETHNVLQHFNHQSREHYFAQAFEAIITTYKDDEEFSTWVNSAKEYANYLLFLQKYTYPYAMHADGIYKEKEYTDKASFDVQHLLVDSSAKNEYSIQLQKGEKVANGFYIKKFPVWFSFRGNNGVILSAAKSAGILGNLLNKKN</sequence>
<feature type="domain" description="Glycoside hydrolase family 9" evidence="3">
    <location>
        <begin position="64"/>
        <end position="351"/>
    </location>
</feature>
<dbReference type="InterPro" id="IPR001701">
    <property type="entry name" value="Glyco_hydro_9"/>
</dbReference>
<evidence type="ECO:0000256" key="2">
    <source>
        <dbReference type="ARBA" id="ARBA00023326"/>
    </source>
</evidence>
<evidence type="ECO:0000256" key="1">
    <source>
        <dbReference type="ARBA" id="ARBA00023277"/>
    </source>
</evidence>
<keyword evidence="2" id="KW-0624">Polysaccharide degradation</keyword>
<dbReference type="GO" id="GO:0004553">
    <property type="term" value="F:hydrolase activity, hydrolyzing O-glycosyl compounds"/>
    <property type="evidence" value="ECO:0007669"/>
    <property type="project" value="InterPro"/>
</dbReference>
<dbReference type="AlphaFoldDB" id="A0A1Y0VRW9"/>
<dbReference type="Gene3D" id="2.60.40.10">
    <property type="entry name" value="Immunoglobulins"/>
    <property type="match status" value="1"/>
</dbReference>
<dbReference type="Proteomes" id="UP000196118">
    <property type="component" value="Chromosome"/>
</dbReference>
<dbReference type="Gene3D" id="1.50.10.10">
    <property type="match status" value="1"/>
</dbReference>
<accession>A0A1Y0VRW9</accession>
<reference evidence="4 5" key="1">
    <citation type="submission" date="2017-05" db="EMBL/GenBank/DDBJ databases">
        <title>Genome sequence of Pediococcus pentosaceus strain SRCM100892.</title>
        <authorList>
            <person name="Cho S.H."/>
        </authorList>
    </citation>
    <scope>NUCLEOTIDE SEQUENCE [LARGE SCALE GENOMIC DNA]</scope>
    <source>
        <strain evidence="4 5">SRCM100892</strain>
    </source>
</reference>
<dbReference type="InterPro" id="IPR012341">
    <property type="entry name" value="6hp_glycosidase-like_sf"/>
</dbReference>
<evidence type="ECO:0000313" key="5">
    <source>
        <dbReference type="Proteomes" id="UP000196118"/>
    </source>
</evidence>
<evidence type="ECO:0000259" key="3">
    <source>
        <dbReference type="Pfam" id="PF00759"/>
    </source>
</evidence>
<evidence type="ECO:0000313" key="4">
    <source>
        <dbReference type="EMBL" id="ARW20214.1"/>
    </source>
</evidence>
<dbReference type="InterPro" id="IPR013783">
    <property type="entry name" value="Ig-like_fold"/>
</dbReference>
<name>A0A1Y0VRW9_PEDPE</name>
<proteinExistence type="predicted"/>
<keyword evidence="1" id="KW-0119">Carbohydrate metabolism</keyword>
<dbReference type="EMBL" id="CP021474">
    <property type="protein sequence ID" value="ARW20214.1"/>
    <property type="molecule type" value="Genomic_DNA"/>
</dbReference>
<dbReference type="GO" id="GO:0000272">
    <property type="term" value="P:polysaccharide catabolic process"/>
    <property type="evidence" value="ECO:0007669"/>
    <property type="project" value="UniProtKB-KW"/>
</dbReference>
<dbReference type="InterPro" id="IPR008928">
    <property type="entry name" value="6-hairpin_glycosidase_sf"/>
</dbReference>
<dbReference type="SUPFAM" id="SSF48208">
    <property type="entry name" value="Six-hairpin glycosidases"/>
    <property type="match status" value="1"/>
</dbReference>
<protein>
    <recommendedName>
        <fullName evidence="3">Glycoside hydrolase family 9 domain-containing protein</fullName>
    </recommendedName>
</protein>